<proteinExistence type="predicted"/>
<accession>A0A6J5NJ35</accession>
<evidence type="ECO:0000313" key="1">
    <source>
        <dbReference type="EMBL" id="CAB4142710.1"/>
    </source>
</evidence>
<protein>
    <submittedName>
        <fullName evidence="2">Bacteriophage HK97-gp10, putative tail-component</fullName>
    </submittedName>
</protein>
<dbReference type="Pfam" id="PF04883">
    <property type="entry name" value="HK97-gp10_like"/>
    <property type="match status" value="1"/>
</dbReference>
<gene>
    <name evidence="1" type="ORF">UFOVP433_32</name>
    <name evidence="2" type="ORF">UFOVP702_35</name>
</gene>
<sequence length="147" mass="16412">MALNKYQRQAAAKYREGVVGDMGGQLEIEGLRDLQKSLRNLTEDSRNDMKETHRKAGQIVVDGAARLVPVRSGALVASLRSAPTQRQGRVRVGSAAVPYAGPIHFGWPARNIKPNPFIYEVLDGRRQEVYALYSQRISELIFKYDLG</sequence>
<evidence type="ECO:0000313" key="2">
    <source>
        <dbReference type="EMBL" id="CAB4158817.1"/>
    </source>
</evidence>
<dbReference type="EMBL" id="LR796410">
    <property type="protein sequence ID" value="CAB4142710.1"/>
    <property type="molecule type" value="Genomic_DNA"/>
</dbReference>
<dbReference type="EMBL" id="LR796681">
    <property type="protein sequence ID" value="CAB4158817.1"/>
    <property type="molecule type" value="Genomic_DNA"/>
</dbReference>
<dbReference type="InterPro" id="IPR010064">
    <property type="entry name" value="HK97-gp10_tail"/>
</dbReference>
<reference evidence="2" key="1">
    <citation type="submission" date="2020-04" db="EMBL/GenBank/DDBJ databases">
        <authorList>
            <person name="Chiriac C."/>
            <person name="Salcher M."/>
            <person name="Ghai R."/>
            <person name="Kavagutti S V."/>
        </authorList>
    </citation>
    <scope>NUCLEOTIDE SEQUENCE</scope>
</reference>
<organism evidence="2">
    <name type="scientific">uncultured Caudovirales phage</name>
    <dbReference type="NCBI Taxonomy" id="2100421"/>
    <lineage>
        <taxon>Viruses</taxon>
        <taxon>Duplodnaviria</taxon>
        <taxon>Heunggongvirae</taxon>
        <taxon>Uroviricota</taxon>
        <taxon>Caudoviricetes</taxon>
        <taxon>Peduoviridae</taxon>
        <taxon>Maltschvirus</taxon>
        <taxon>Maltschvirus maltsch</taxon>
    </lineage>
</organism>
<name>A0A6J5NJ35_9CAUD</name>